<dbReference type="InterPro" id="IPR013651">
    <property type="entry name" value="ATP-grasp_RimK-type"/>
</dbReference>
<evidence type="ECO:0000256" key="13">
    <source>
        <dbReference type="PROSITE-ProRule" id="PRU00409"/>
    </source>
</evidence>
<dbReference type="InterPro" id="IPR036615">
    <property type="entry name" value="Mur_ligase_C_dom_sf"/>
</dbReference>
<dbReference type="GO" id="GO:0071160">
    <property type="term" value="F:cyanophycin synthetase activity (L-aspartate-adding)"/>
    <property type="evidence" value="ECO:0007669"/>
    <property type="project" value="UniProtKB-EC"/>
</dbReference>
<protein>
    <recommendedName>
        <fullName evidence="6">Cyanophycin synthetase</fullName>
        <ecNumber evidence="5">6.3.2.29</ecNumber>
        <ecNumber evidence="4">6.3.2.30</ecNumber>
    </recommendedName>
    <alternativeName>
        <fullName evidence="10">Cyanophycin synthase</fullName>
    </alternativeName>
</protein>
<sequence length="907" mass="97064">MRIIERAVYRGPHLYSSRPMIRLMVDLETLEAFPTNRLDGFTDRLLAALPGLESHGCSLRRPGGLVERMRDGTWLGHVIEHAALELQSLAGAATTRGKTRSVAGRPGVYNIMYAYEDELSGLAAGRMAIELVASLLPRGLGRIEGLDLIAPALPPVVGDGPLPGLEALSRLRQRHGLGPTTRALVDAARRRGIPWRRLDEHSFIGFGQGCRQQRLRASITGRTSHVAVETAGNKDLTKRLLAEAGLPTPHGEVVRTVEAAVQAAARLRGPVVVKPLDGNHGRGVTLGLIGAEAVAAAFAVAREHSSRIIVERQLVGRDHRALVVGGKLVAVAERRPAQVIGDGLADLETLIARLNADPRRGDGHEKVMTKVKLDEALTALLERGGYRLSDVPAPGQTVILRDTANLSTGGEAIDRTDDVHPDNVAVIERAAKVIGLDVAGLDILIPDISRPFEEVGGGIIEVNAAPGLRMHLQPSSGAARDVAGPIIEQLYPRGSRSRIPVIAVTGTNGKSTTVRMIDHILRGCGWTVGMTTTSGVYVGGRRIKKADASGPRSARMVLNDPTVEVAVLETARGGILREGLAFDRADVGIVLNIAEDHLGLKGVDTIEDLAKVKSVVVEQVSRRGVSILNADDPYTLRMAKHAKGRLGYISLRGGAELPPILQKHLAQDGLAAVLEPSVYGGQVVIHDGRTRIEITQAADIPASLAGAARFNLQNALAATLACYVQGVPVDKIAAGLGSFESSFEQNPGRLNITQAPGFTTIVDYAHNPAALQALGEVLSKMRANHDRVIGVVSIPGDRRDEDIAAMGRLAAEYFDEIIFRERPDGRGRAPGGVLTLLSDAAISHGLAADRVRRILDEEIAVQTALQLARREDLVVLLPTEVEQVWRQTLAFRMGPAADQNHEERLHA</sequence>
<dbReference type="AlphaFoldDB" id="A0AB39KWI2"/>
<dbReference type="GO" id="GO:0004326">
    <property type="term" value="F:tetrahydrofolylpolyglutamate synthase activity"/>
    <property type="evidence" value="ECO:0007669"/>
    <property type="project" value="InterPro"/>
</dbReference>
<comment type="function">
    <text evidence="1">Catalyzes the ATP-dependent polymerization of arginine and aspartate to multi-L-arginyl-poly-L-aspartic acid (cyanophycin; a water-insoluble reserve polymer).</text>
</comment>
<evidence type="ECO:0000256" key="11">
    <source>
        <dbReference type="ARBA" id="ARBA00048094"/>
    </source>
</evidence>
<evidence type="ECO:0000256" key="9">
    <source>
        <dbReference type="ARBA" id="ARBA00022840"/>
    </source>
</evidence>
<dbReference type="SMART" id="SM01209">
    <property type="entry name" value="GARS_A"/>
    <property type="match status" value="1"/>
</dbReference>
<dbReference type="InterPro" id="IPR013221">
    <property type="entry name" value="Mur_ligase_cen"/>
</dbReference>
<gene>
    <name evidence="15" type="primary">cphA</name>
    <name evidence="15" type="ORF">ABOZ73_07100</name>
</gene>
<dbReference type="GO" id="GO:0071161">
    <property type="term" value="F:cyanophycin synthetase activity (L-arginine-adding)"/>
    <property type="evidence" value="ECO:0007669"/>
    <property type="project" value="UniProtKB-EC"/>
</dbReference>
<dbReference type="InterPro" id="IPR011761">
    <property type="entry name" value="ATP-grasp"/>
</dbReference>
<dbReference type="GO" id="GO:0046872">
    <property type="term" value="F:metal ion binding"/>
    <property type="evidence" value="ECO:0007669"/>
    <property type="project" value="InterPro"/>
</dbReference>
<proteinExistence type="inferred from homology"/>
<evidence type="ECO:0000256" key="10">
    <source>
        <dbReference type="ARBA" id="ARBA00031353"/>
    </source>
</evidence>
<dbReference type="Pfam" id="PF08245">
    <property type="entry name" value="Mur_ligase_M"/>
    <property type="match status" value="1"/>
</dbReference>
<dbReference type="InterPro" id="IPR018109">
    <property type="entry name" value="Folylpolyglutamate_synth_CS"/>
</dbReference>
<dbReference type="InterPro" id="IPR011810">
    <property type="entry name" value="Cya_phycin_syn"/>
</dbReference>
<comment type="subunit">
    <text evidence="3">Homodimer.</text>
</comment>
<evidence type="ECO:0000259" key="14">
    <source>
        <dbReference type="PROSITE" id="PS50975"/>
    </source>
</evidence>
<evidence type="ECO:0000256" key="5">
    <source>
        <dbReference type="ARBA" id="ARBA00013005"/>
    </source>
</evidence>
<dbReference type="PROSITE" id="PS01011">
    <property type="entry name" value="FOLYLPOLYGLU_SYNT_1"/>
    <property type="match status" value="1"/>
</dbReference>
<dbReference type="Pfam" id="PF02875">
    <property type="entry name" value="Mur_ligase_C"/>
    <property type="match status" value="1"/>
</dbReference>
<evidence type="ECO:0000256" key="4">
    <source>
        <dbReference type="ARBA" id="ARBA00012968"/>
    </source>
</evidence>
<dbReference type="EMBL" id="CP158375">
    <property type="protein sequence ID" value="XDO98176.1"/>
    <property type="molecule type" value="Genomic_DNA"/>
</dbReference>
<comment type="similarity">
    <text evidence="2">In the C-terminal section; belongs to the MurCDEF family.</text>
</comment>
<evidence type="ECO:0000256" key="12">
    <source>
        <dbReference type="ARBA" id="ARBA00048425"/>
    </source>
</evidence>
<evidence type="ECO:0000313" key="15">
    <source>
        <dbReference type="EMBL" id="XDO98176.1"/>
    </source>
</evidence>
<dbReference type="InterPro" id="IPR036565">
    <property type="entry name" value="Mur-like_cat_sf"/>
</dbReference>
<dbReference type="InterPro" id="IPR044019">
    <property type="entry name" value="Cyanophycin_syn_N"/>
</dbReference>
<dbReference type="NCBIfam" id="NF010623">
    <property type="entry name" value="PRK14016.1"/>
    <property type="match status" value="1"/>
</dbReference>
<keyword evidence="8 13" id="KW-0547">Nucleotide-binding</keyword>
<dbReference type="Gene3D" id="3.30.470.20">
    <property type="entry name" value="ATP-grasp fold, B domain"/>
    <property type="match status" value="2"/>
</dbReference>
<reference evidence="15" key="1">
    <citation type="submission" date="2024-06" db="EMBL/GenBank/DDBJ databases">
        <title>Caulobacter inopinatus, sp. nov.</title>
        <authorList>
            <person name="Donachie S.P."/>
        </authorList>
    </citation>
    <scope>NUCLEOTIDE SEQUENCE</scope>
    <source>
        <strain evidence="15">73W</strain>
    </source>
</reference>
<dbReference type="SUPFAM" id="SSF56059">
    <property type="entry name" value="Glutathione synthetase ATP-binding domain-like"/>
    <property type="match status" value="1"/>
</dbReference>
<dbReference type="PANTHER" id="PTHR23135">
    <property type="entry name" value="MUR LIGASE FAMILY MEMBER"/>
    <property type="match status" value="1"/>
</dbReference>
<dbReference type="InterPro" id="IPR004101">
    <property type="entry name" value="Mur_ligase_C"/>
</dbReference>
<dbReference type="Gene3D" id="3.40.1190.10">
    <property type="entry name" value="Mur-like, catalytic domain"/>
    <property type="match status" value="1"/>
</dbReference>
<evidence type="ECO:0000256" key="8">
    <source>
        <dbReference type="ARBA" id="ARBA00022741"/>
    </source>
</evidence>
<evidence type="ECO:0000256" key="7">
    <source>
        <dbReference type="ARBA" id="ARBA00022598"/>
    </source>
</evidence>
<dbReference type="Pfam" id="PF08443">
    <property type="entry name" value="RimK"/>
    <property type="match status" value="1"/>
</dbReference>
<dbReference type="PROSITE" id="PS50975">
    <property type="entry name" value="ATP_GRASP"/>
    <property type="match status" value="1"/>
</dbReference>
<dbReference type="PANTHER" id="PTHR23135:SF18">
    <property type="entry name" value="CYANOPHYCIN SYNTHETASE"/>
    <property type="match status" value="1"/>
</dbReference>
<dbReference type="EC" id="6.3.2.30" evidence="4"/>
<dbReference type="EC" id="6.3.2.29" evidence="5"/>
<dbReference type="RefSeq" id="WP_369061887.1">
    <property type="nucleotide sequence ID" value="NZ_CP158375.1"/>
</dbReference>
<name>A0AB39KWI2_9CAUL</name>
<dbReference type="Pfam" id="PF18921">
    <property type="entry name" value="Cyanophycin_syn"/>
    <property type="match status" value="1"/>
</dbReference>
<dbReference type="Gene3D" id="3.90.190.20">
    <property type="entry name" value="Mur ligase, C-terminal domain"/>
    <property type="match status" value="1"/>
</dbReference>
<evidence type="ECO:0000256" key="3">
    <source>
        <dbReference type="ARBA" id="ARBA00011738"/>
    </source>
</evidence>
<evidence type="ECO:0000256" key="6">
    <source>
        <dbReference type="ARBA" id="ARBA00022036"/>
    </source>
</evidence>
<feature type="domain" description="ATP-grasp" evidence="14">
    <location>
        <begin position="238"/>
        <end position="491"/>
    </location>
</feature>
<dbReference type="SUPFAM" id="SSF53623">
    <property type="entry name" value="MurD-like peptide ligases, catalytic domain"/>
    <property type="match status" value="1"/>
</dbReference>
<comment type="catalytic activity">
    <reaction evidence="11">
        <text>[L-4-(L-arginin-2-N-yl)aspartate](n)-L-aspartate + L-arginine + ATP = [L-4-(L-arginin-2-N-yl)aspartate](n+1) + ADP + phosphate + H(+)</text>
        <dbReference type="Rhea" id="RHEA:23888"/>
        <dbReference type="Rhea" id="RHEA-COMP:13732"/>
        <dbReference type="Rhea" id="RHEA-COMP:13733"/>
        <dbReference type="ChEBI" id="CHEBI:15378"/>
        <dbReference type="ChEBI" id="CHEBI:30616"/>
        <dbReference type="ChEBI" id="CHEBI:32682"/>
        <dbReference type="ChEBI" id="CHEBI:43474"/>
        <dbReference type="ChEBI" id="CHEBI:137986"/>
        <dbReference type="ChEBI" id="CHEBI:137990"/>
        <dbReference type="ChEBI" id="CHEBI:456216"/>
        <dbReference type="EC" id="6.3.2.30"/>
    </reaction>
</comment>
<dbReference type="GO" id="GO:0005524">
    <property type="term" value="F:ATP binding"/>
    <property type="evidence" value="ECO:0007669"/>
    <property type="project" value="UniProtKB-UniRule"/>
</dbReference>
<dbReference type="SUPFAM" id="SSF53244">
    <property type="entry name" value="MurD-like peptide ligases, peptide-binding domain"/>
    <property type="match status" value="1"/>
</dbReference>
<evidence type="ECO:0000256" key="1">
    <source>
        <dbReference type="ARBA" id="ARBA00003184"/>
    </source>
</evidence>
<dbReference type="NCBIfam" id="TIGR02068">
    <property type="entry name" value="cya_phycin_syn"/>
    <property type="match status" value="1"/>
</dbReference>
<comment type="catalytic activity">
    <reaction evidence="12">
        <text>[L-4-(L-arginin-2-N-yl)aspartate](n) + L-aspartate + ATP = [L-4-(L-arginin-2-N-yl)aspartate](n)-L-aspartate + ADP + phosphate + H(+)</text>
        <dbReference type="Rhea" id="RHEA:13277"/>
        <dbReference type="Rhea" id="RHEA-COMP:13728"/>
        <dbReference type="Rhea" id="RHEA-COMP:13733"/>
        <dbReference type="ChEBI" id="CHEBI:15378"/>
        <dbReference type="ChEBI" id="CHEBI:29991"/>
        <dbReference type="ChEBI" id="CHEBI:30616"/>
        <dbReference type="ChEBI" id="CHEBI:43474"/>
        <dbReference type="ChEBI" id="CHEBI:137986"/>
        <dbReference type="ChEBI" id="CHEBI:137990"/>
        <dbReference type="ChEBI" id="CHEBI:456216"/>
        <dbReference type="EC" id="6.3.2.29"/>
    </reaction>
</comment>
<keyword evidence="9 13" id="KW-0067">ATP-binding</keyword>
<keyword evidence="7 15" id="KW-0436">Ligase</keyword>
<accession>A0AB39KWI2</accession>
<organism evidence="15">
    <name type="scientific">Caulobacter sp. 73W</name>
    <dbReference type="NCBI Taxonomy" id="3161137"/>
    <lineage>
        <taxon>Bacteria</taxon>
        <taxon>Pseudomonadati</taxon>
        <taxon>Pseudomonadota</taxon>
        <taxon>Alphaproteobacteria</taxon>
        <taxon>Caulobacterales</taxon>
        <taxon>Caulobacteraceae</taxon>
        <taxon>Caulobacter</taxon>
    </lineage>
</organism>
<evidence type="ECO:0000256" key="2">
    <source>
        <dbReference type="ARBA" id="ARBA00009060"/>
    </source>
</evidence>